<dbReference type="InterPro" id="IPR002104">
    <property type="entry name" value="Integrase_catalytic"/>
</dbReference>
<dbReference type="RefSeq" id="WP_248475560.1">
    <property type="nucleotide sequence ID" value="NZ_JALPRF010000001.1"/>
</dbReference>
<dbReference type="Pfam" id="PF02899">
    <property type="entry name" value="Phage_int_SAM_1"/>
    <property type="match status" value="1"/>
</dbReference>
<dbReference type="PROSITE" id="PS51900">
    <property type="entry name" value="CB"/>
    <property type="match status" value="1"/>
</dbReference>
<dbReference type="InterPro" id="IPR013762">
    <property type="entry name" value="Integrase-like_cat_sf"/>
</dbReference>
<evidence type="ECO:0000256" key="5">
    <source>
        <dbReference type="PROSITE-ProRule" id="PRU01248"/>
    </source>
</evidence>
<dbReference type="Proteomes" id="UP001202180">
    <property type="component" value="Unassembled WGS sequence"/>
</dbReference>
<proteinExistence type="inferred from homology"/>
<dbReference type="Gene3D" id="1.10.443.10">
    <property type="entry name" value="Intergrase catalytic core"/>
    <property type="match status" value="1"/>
</dbReference>
<dbReference type="InterPro" id="IPR011010">
    <property type="entry name" value="DNA_brk_join_enz"/>
</dbReference>
<dbReference type="PANTHER" id="PTHR30349">
    <property type="entry name" value="PHAGE INTEGRASE-RELATED"/>
    <property type="match status" value="1"/>
</dbReference>
<keyword evidence="3 5" id="KW-0238">DNA-binding</keyword>
<evidence type="ECO:0000313" key="8">
    <source>
        <dbReference type="EMBL" id="MCK8490751.1"/>
    </source>
</evidence>
<sequence length="393" mass="45522">MVKPYKKAQLFNAKGDLSARWFVYFSYQHPATGKFERIKVYKDINTFKTKAERNEHASLLIQGINQALDAGYNPFLKTNEQRFGDVHTLAQAIPAYLAVKESLRDKTVTGYRSILNLFLTWATSRGLHTYELKHLKRKDIQEYFTNALKTRNLAATTHNTELTTIRGFFTFWQDEGLVVANPAKGIKRLKEEISNHSIYSDGQIDVITTYLKESDTPRATQLLHYIRFLYYACIRPKELRMLQVKDMRLDTGTILIPSSVSKSGRAEPVDISPGLMDVIKEMKLKSVDPEWYVFGNQGKGVPGNYSDPKPGPKPVGINYFTDYYREVLKALGFSDDHTLYAWKHTRNVHLYMQDKDLLRLMRHNRHTDPKVTMRYLRSLGLLLDSRLDDERRI</sequence>
<feature type="domain" description="Core-binding (CB)" evidence="7">
    <location>
        <begin position="84"/>
        <end position="173"/>
    </location>
</feature>
<dbReference type="EMBL" id="JALPRF010000001">
    <property type="protein sequence ID" value="MCK8490751.1"/>
    <property type="molecule type" value="Genomic_DNA"/>
</dbReference>
<dbReference type="PROSITE" id="PS51898">
    <property type="entry name" value="TYR_RECOMBINASE"/>
    <property type="match status" value="1"/>
</dbReference>
<dbReference type="SUPFAM" id="SSF56349">
    <property type="entry name" value="DNA breaking-rejoining enzymes"/>
    <property type="match status" value="1"/>
</dbReference>
<dbReference type="InterPro" id="IPR010998">
    <property type="entry name" value="Integrase_recombinase_N"/>
</dbReference>
<reference evidence="8 9" key="1">
    <citation type="submission" date="2022-04" db="EMBL/GenBank/DDBJ databases">
        <title>Spirosoma sp. strain RP8 genome sequencing and assembly.</title>
        <authorList>
            <person name="Jung Y."/>
        </authorList>
    </citation>
    <scope>NUCLEOTIDE SEQUENCE [LARGE SCALE GENOMIC DNA]</scope>
    <source>
        <strain evidence="8 9">RP8</strain>
    </source>
</reference>
<dbReference type="Gene3D" id="1.10.150.130">
    <property type="match status" value="1"/>
</dbReference>
<keyword evidence="4" id="KW-0233">DNA recombination</keyword>
<evidence type="ECO:0000313" key="9">
    <source>
        <dbReference type="Proteomes" id="UP001202180"/>
    </source>
</evidence>
<dbReference type="Pfam" id="PF00589">
    <property type="entry name" value="Phage_integrase"/>
    <property type="match status" value="1"/>
</dbReference>
<dbReference type="InterPro" id="IPR050090">
    <property type="entry name" value="Tyrosine_recombinase_XerCD"/>
</dbReference>
<feature type="domain" description="Tyr recombinase" evidence="6">
    <location>
        <begin position="193"/>
        <end position="388"/>
    </location>
</feature>
<organism evidence="8 9">
    <name type="scientific">Spirosoma liriopis</name>
    <dbReference type="NCBI Taxonomy" id="2937440"/>
    <lineage>
        <taxon>Bacteria</taxon>
        <taxon>Pseudomonadati</taxon>
        <taxon>Bacteroidota</taxon>
        <taxon>Cytophagia</taxon>
        <taxon>Cytophagales</taxon>
        <taxon>Cytophagaceae</taxon>
        <taxon>Spirosoma</taxon>
    </lineage>
</organism>
<dbReference type="InterPro" id="IPR004107">
    <property type="entry name" value="Integrase_SAM-like_N"/>
</dbReference>
<dbReference type="CDD" id="cd00397">
    <property type="entry name" value="DNA_BRE_C"/>
    <property type="match status" value="1"/>
</dbReference>
<keyword evidence="2" id="KW-0229">DNA integration</keyword>
<protein>
    <submittedName>
        <fullName evidence="8">Site-specific integrase</fullName>
    </submittedName>
</protein>
<evidence type="ECO:0000256" key="4">
    <source>
        <dbReference type="ARBA" id="ARBA00023172"/>
    </source>
</evidence>
<comment type="caution">
    <text evidence="8">The sequence shown here is derived from an EMBL/GenBank/DDBJ whole genome shotgun (WGS) entry which is preliminary data.</text>
</comment>
<evidence type="ECO:0000259" key="6">
    <source>
        <dbReference type="PROSITE" id="PS51898"/>
    </source>
</evidence>
<evidence type="ECO:0000256" key="3">
    <source>
        <dbReference type="ARBA" id="ARBA00023125"/>
    </source>
</evidence>
<gene>
    <name evidence="8" type="ORF">M0L20_02740</name>
</gene>
<dbReference type="InterPro" id="IPR044068">
    <property type="entry name" value="CB"/>
</dbReference>
<evidence type="ECO:0000256" key="1">
    <source>
        <dbReference type="ARBA" id="ARBA00008857"/>
    </source>
</evidence>
<dbReference type="PANTHER" id="PTHR30349:SF41">
    <property type="entry name" value="INTEGRASE_RECOMBINASE PROTEIN MJ0367-RELATED"/>
    <property type="match status" value="1"/>
</dbReference>
<evidence type="ECO:0000256" key="2">
    <source>
        <dbReference type="ARBA" id="ARBA00022908"/>
    </source>
</evidence>
<comment type="similarity">
    <text evidence="1">Belongs to the 'phage' integrase family.</text>
</comment>
<name>A0ABT0HF11_9BACT</name>
<evidence type="ECO:0000259" key="7">
    <source>
        <dbReference type="PROSITE" id="PS51900"/>
    </source>
</evidence>
<accession>A0ABT0HF11</accession>
<keyword evidence="9" id="KW-1185">Reference proteome</keyword>